<protein>
    <submittedName>
        <fullName evidence="2">Uncharacterized protein</fullName>
    </submittedName>
</protein>
<feature type="region of interest" description="Disordered" evidence="1">
    <location>
        <begin position="139"/>
        <end position="170"/>
    </location>
</feature>
<feature type="region of interest" description="Disordered" evidence="1">
    <location>
        <begin position="295"/>
        <end position="408"/>
    </location>
</feature>
<gene>
    <name evidence="2" type="ORF">ABZ508_34165</name>
</gene>
<evidence type="ECO:0000313" key="2">
    <source>
        <dbReference type="EMBL" id="MEU0712407.1"/>
    </source>
</evidence>
<keyword evidence="3" id="KW-1185">Reference proteome</keyword>
<evidence type="ECO:0000256" key="1">
    <source>
        <dbReference type="SAM" id="MobiDB-lite"/>
    </source>
</evidence>
<feature type="compositionally biased region" description="Low complexity" evidence="1">
    <location>
        <begin position="311"/>
        <end position="382"/>
    </location>
</feature>
<feature type="compositionally biased region" description="Pro residues" evidence="1">
    <location>
        <begin position="300"/>
        <end position="310"/>
    </location>
</feature>
<reference evidence="2 3" key="1">
    <citation type="submission" date="2024-06" db="EMBL/GenBank/DDBJ databases">
        <title>The Natural Products Discovery Center: Release of the First 8490 Sequenced Strains for Exploring Actinobacteria Biosynthetic Diversity.</title>
        <authorList>
            <person name="Kalkreuter E."/>
            <person name="Kautsar S.A."/>
            <person name="Yang D."/>
            <person name="Bader C.D."/>
            <person name="Teijaro C.N."/>
            <person name="Fluegel L."/>
            <person name="Davis C.M."/>
            <person name="Simpson J.R."/>
            <person name="Lauterbach L."/>
            <person name="Steele A.D."/>
            <person name="Gui C."/>
            <person name="Meng S."/>
            <person name="Li G."/>
            <person name="Viehrig K."/>
            <person name="Ye F."/>
            <person name="Su P."/>
            <person name="Kiefer A.F."/>
            <person name="Nichols A."/>
            <person name="Cepeda A.J."/>
            <person name="Yan W."/>
            <person name="Fan B."/>
            <person name="Jiang Y."/>
            <person name="Adhikari A."/>
            <person name="Zheng C.-J."/>
            <person name="Schuster L."/>
            <person name="Cowan T.M."/>
            <person name="Smanski M.J."/>
            <person name="Chevrette M.G."/>
            <person name="De Carvalho L.P.S."/>
            <person name="Shen B."/>
        </authorList>
    </citation>
    <scope>NUCLEOTIDE SEQUENCE [LARGE SCALE GENOMIC DNA]</scope>
    <source>
        <strain evidence="2 3">NPDC006337</strain>
    </source>
</reference>
<feature type="compositionally biased region" description="Low complexity" evidence="1">
    <location>
        <begin position="37"/>
        <end position="58"/>
    </location>
</feature>
<feature type="region of interest" description="Disordered" evidence="1">
    <location>
        <begin position="33"/>
        <end position="85"/>
    </location>
</feature>
<sequence>MSDINPMEAATGRAVETAAVALQVLVMAAKALREHQQQQAAAQSTTAPAPAPEQQNQPAPAPAPAPAPSSVDPDHERYAHLIRGTVQPPAVAEAMVNSPQWPQLADELKKLEGAGVNVAQFLTDAAPVIGRMDVDLRAGSPNPGVTASAAATQPRDPWAPPPGQEPRKRDEPGMIKKFVEQVKQVTKKLWAKVTGKNKPAPADRAKDLAKLGISSQENARLVIVARESLANESLLGQMVASRKWPGIAGQIKALQEAGHNPREALAGVPTRIQQAAAAGITLTPSEAARGLLTDMAKTPTPTPAPSPAPAPSGSAPSGPAPTATAPTATAPTATAPTATAPTATAPTATAPTATASTPAVAPAAAPERAAAAAAQSTTATPGVTPPPGPQAAPAAPAAPTAPAHTHGR</sequence>
<proteinExistence type="predicted"/>
<organism evidence="2 3">
    <name type="scientific">Streptomyces lavendulocolor</name>
    <dbReference type="NCBI Taxonomy" id="67316"/>
    <lineage>
        <taxon>Bacteria</taxon>
        <taxon>Bacillati</taxon>
        <taxon>Actinomycetota</taxon>
        <taxon>Actinomycetes</taxon>
        <taxon>Kitasatosporales</taxon>
        <taxon>Streptomycetaceae</taxon>
        <taxon>Streptomyces</taxon>
    </lineage>
</organism>
<dbReference type="EMBL" id="JBEXZR010000058">
    <property type="protein sequence ID" value="MEU0712407.1"/>
    <property type="molecule type" value="Genomic_DNA"/>
</dbReference>
<comment type="caution">
    <text evidence="2">The sequence shown here is derived from an EMBL/GenBank/DDBJ whole genome shotgun (WGS) entry which is preliminary data.</text>
</comment>
<dbReference type="Proteomes" id="UP001550378">
    <property type="component" value="Unassembled WGS sequence"/>
</dbReference>
<dbReference type="RefSeq" id="WP_359807505.1">
    <property type="nucleotide sequence ID" value="NZ_JBEXZQ010000088.1"/>
</dbReference>
<name>A0ABV2WGE8_9ACTN</name>
<accession>A0ABV2WGE8</accession>
<evidence type="ECO:0000313" key="3">
    <source>
        <dbReference type="Proteomes" id="UP001550378"/>
    </source>
</evidence>
<feature type="compositionally biased region" description="Low complexity" evidence="1">
    <location>
        <begin position="391"/>
        <end position="408"/>
    </location>
</feature>